<dbReference type="AlphaFoldDB" id="A0A5C6AWC6"/>
<evidence type="ECO:0000256" key="1">
    <source>
        <dbReference type="SAM" id="SignalP"/>
    </source>
</evidence>
<gene>
    <name evidence="2" type="ORF">Pla52n_23650</name>
</gene>
<feature type="signal peptide" evidence="1">
    <location>
        <begin position="1"/>
        <end position="34"/>
    </location>
</feature>
<dbReference type="OrthoDB" id="264046at2"/>
<evidence type="ECO:0000313" key="3">
    <source>
        <dbReference type="Proteomes" id="UP000320176"/>
    </source>
</evidence>
<evidence type="ECO:0000313" key="2">
    <source>
        <dbReference type="EMBL" id="TWU04325.1"/>
    </source>
</evidence>
<dbReference type="PROSITE" id="PS51257">
    <property type="entry name" value="PROKAR_LIPOPROTEIN"/>
    <property type="match status" value="1"/>
</dbReference>
<proteinExistence type="predicted"/>
<keyword evidence="1" id="KW-0732">Signal</keyword>
<comment type="caution">
    <text evidence="2">The sequence shown here is derived from an EMBL/GenBank/DDBJ whole genome shotgun (WGS) entry which is preliminary data.</text>
</comment>
<evidence type="ECO:0008006" key="4">
    <source>
        <dbReference type="Google" id="ProtNLM"/>
    </source>
</evidence>
<dbReference type="Proteomes" id="UP000320176">
    <property type="component" value="Unassembled WGS sequence"/>
</dbReference>
<name>A0A5C6AWC6_9BACT</name>
<dbReference type="RefSeq" id="WP_146519763.1">
    <property type="nucleotide sequence ID" value="NZ_SJPN01000003.1"/>
</dbReference>
<reference evidence="2 3" key="1">
    <citation type="submission" date="2019-02" db="EMBL/GenBank/DDBJ databases">
        <title>Deep-cultivation of Planctomycetes and their phenomic and genomic characterization uncovers novel biology.</title>
        <authorList>
            <person name="Wiegand S."/>
            <person name="Jogler M."/>
            <person name="Boedeker C."/>
            <person name="Pinto D."/>
            <person name="Vollmers J."/>
            <person name="Rivas-Marin E."/>
            <person name="Kohn T."/>
            <person name="Peeters S.H."/>
            <person name="Heuer A."/>
            <person name="Rast P."/>
            <person name="Oberbeckmann S."/>
            <person name="Bunk B."/>
            <person name="Jeske O."/>
            <person name="Meyerdierks A."/>
            <person name="Storesund J.E."/>
            <person name="Kallscheuer N."/>
            <person name="Luecker S."/>
            <person name="Lage O.M."/>
            <person name="Pohl T."/>
            <person name="Merkel B.J."/>
            <person name="Hornburger P."/>
            <person name="Mueller R.-W."/>
            <person name="Bruemmer F."/>
            <person name="Labrenz M."/>
            <person name="Spormann A.M."/>
            <person name="Op Den Camp H."/>
            <person name="Overmann J."/>
            <person name="Amann R."/>
            <person name="Jetten M.S.M."/>
            <person name="Mascher T."/>
            <person name="Medema M.H."/>
            <person name="Devos D.P."/>
            <person name="Kaster A.-K."/>
            <person name="Ovreas L."/>
            <person name="Rohde M."/>
            <person name="Galperin M.Y."/>
            <person name="Jogler C."/>
        </authorList>
    </citation>
    <scope>NUCLEOTIDE SEQUENCE [LARGE SCALE GENOMIC DNA]</scope>
    <source>
        <strain evidence="2 3">Pla52n</strain>
    </source>
</reference>
<feature type="chain" id="PRO_5023065436" description="PEP-CTERM protein-sorting domain-containing protein" evidence="1">
    <location>
        <begin position="35"/>
        <end position="516"/>
    </location>
</feature>
<accession>A0A5C6AWC6</accession>
<dbReference type="EMBL" id="SJPN01000003">
    <property type="protein sequence ID" value="TWU04325.1"/>
    <property type="molecule type" value="Genomic_DNA"/>
</dbReference>
<organism evidence="2 3">
    <name type="scientific">Stieleria varia</name>
    <dbReference type="NCBI Taxonomy" id="2528005"/>
    <lineage>
        <taxon>Bacteria</taxon>
        <taxon>Pseudomonadati</taxon>
        <taxon>Planctomycetota</taxon>
        <taxon>Planctomycetia</taxon>
        <taxon>Pirellulales</taxon>
        <taxon>Pirellulaceae</taxon>
        <taxon>Stieleria</taxon>
    </lineage>
</organism>
<protein>
    <recommendedName>
        <fullName evidence="4">PEP-CTERM protein-sorting domain-containing protein</fullName>
    </recommendedName>
</protein>
<sequence length="516" mass="54720" precursor="true">MHRAGHSFHDIRMPSRRGFCVATLCLTIACSVFAVTAPPAAAEITVVLSEARDQPTVQKFEVDLQLTFTDDLFNGDLEFVNLDIINSSYNGNPLTHFGLVQFQATAPFDDWQGGSQFGGPPGFESQVMLDAFASAMSSPETVLNGDPITIGTFTFNYQPLGLMEGDTVTLDVFGFDDGSGSRTTSVAFRNPADLLPRLVNPVFAPQSRTIVVSAVPEPFGILFLSAVSLPLIACRRRRQRSRVGVQASAARSLPSLTTAIAFLLLSMLASPTRADVLARFAFDGNNYTDDATNTLGANTGLNLSNDAPAIGGLTVTELLFSPGLDPSAALGFAANDFDNALGFSTDVNSDRDFSLADQTVFFRFSVAPGFAADLETFSFDSLKARGGNTTGARVTHTVFYDPAIDPAVDGLVGDLDFIVSRNHDHTGPGEAGAESTGGNFTAGRWSVDPIDLSSQTGLTGTHTIAIRSYASVGVDQDFGLDNLVLTGTVSAVPEPSTVFCITALSAGMLCRRKKRC</sequence>
<keyword evidence="3" id="KW-1185">Reference proteome</keyword>